<organism evidence="2 3">
    <name type="scientific">Salinithrix halophila</name>
    <dbReference type="NCBI Taxonomy" id="1485204"/>
    <lineage>
        <taxon>Bacteria</taxon>
        <taxon>Bacillati</taxon>
        <taxon>Bacillota</taxon>
        <taxon>Bacilli</taxon>
        <taxon>Bacillales</taxon>
        <taxon>Thermoactinomycetaceae</taxon>
        <taxon>Salinithrix</taxon>
    </lineage>
</organism>
<dbReference type="InterPro" id="IPR003251">
    <property type="entry name" value="Rr_diiron-bd_dom"/>
</dbReference>
<dbReference type="InterPro" id="IPR009078">
    <property type="entry name" value="Ferritin-like_SF"/>
</dbReference>
<gene>
    <name evidence="2" type="ORF">ACFOUO_05675</name>
</gene>
<reference evidence="3" key="1">
    <citation type="journal article" date="2019" name="Int. J. Syst. Evol. Microbiol.">
        <title>The Global Catalogue of Microorganisms (GCM) 10K type strain sequencing project: providing services to taxonomists for standard genome sequencing and annotation.</title>
        <authorList>
            <consortium name="The Broad Institute Genomics Platform"/>
            <consortium name="The Broad Institute Genome Sequencing Center for Infectious Disease"/>
            <person name="Wu L."/>
            <person name="Ma J."/>
        </authorList>
    </citation>
    <scope>NUCLEOTIDE SEQUENCE [LARGE SCALE GENOMIC DNA]</scope>
    <source>
        <strain evidence="3">IBRC-M 10813</strain>
    </source>
</reference>
<dbReference type="SUPFAM" id="SSF47240">
    <property type="entry name" value="Ferritin-like"/>
    <property type="match status" value="1"/>
</dbReference>
<comment type="caution">
    <text evidence="2">The sequence shown here is derived from an EMBL/GenBank/DDBJ whole genome shotgun (WGS) entry which is preliminary data.</text>
</comment>
<sequence length="137" mass="15680">MARPVQDPRLIGEIGRAISGEYNAIQCYARLAKAAPDAETRKQILEIRQDEVRHYQVFMGIYHRLTGGAVPPITPEPCPRDFREGLRAAFKDEQETVDFYLSVGDRARDPSIRRAFVRAAQDEQNHAVWFLYFLSGK</sequence>
<accession>A0ABV8JGE2</accession>
<dbReference type="RefSeq" id="WP_380703279.1">
    <property type="nucleotide sequence ID" value="NZ_JBHSAP010000007.1"/>
</dbReference>
<dbReference type="Pfam" id="PF02915">
    <property type="entry name" value="Rubrerythrin"/>
    <property type="match status" value="1"/>
</dbReference>
<dbReference type="CDD" id="cd00657">
    <property type="entry name" value="Ferritin_like"/>
    <property type="match status" value="1"/>
</dbReference>
<feature type="domain" description="Rubrerythrin diiron-binding" evidence="1">
    <location>
        <begin position="85"/>
        <end position="135"/>
    </location>
</feature>
<evidence type="ECO:0000313" key="2">
    <source>
        <dbReference type="EMBL" id="MFC4076298.1"/>
    </source>
</evidence>
<proteinExistence type="predicted"/>
<evidence type="ECO:0000259" key="1">
    <source>
        <dbReference type="Pfam" id="PF02915"/>
    </source>
</evidence>
<dbReference type="Gene3D" id="1.20.5.420">
    <property type="entry name" value="Immunoglobulin FC, subunit C"/>
    <property type="match status" value="2"/>
</dbReference>
<evidence type="ECO:0000313" key="3">
    <source>
        <dbReference type="Proteomes" id="UP001595843"/>
    </source>
</evidence>
<keyword evidence="3" id="KW-1185">Reference proteome</keyword>
<dbReference type="EMBL" id="JBHSAP010000007">
    <property type="protein sequence ID" value="MFC4076298.1"/>
    <property type="molecule type" value="Genomic_DNA"/>
</dbReference>
<name>A0ABV8JGE2_9BACL</name>
<protein>
    <submittedName>
        <fullName evidence="2">Ferritin family protein</fullName>
    </submittedName>
</protein>
<dbReference type="Proteomes" id="UP001595843">
    <property type="component" value="Unassembled WGS sequence"/>
</dbReference>